<dbReference type="InterPro" id="IPR009008">
    <property type="entry name" value="Val/Leu/Ile-tRNA-synth_edit"/>
</dbReference>
<dbReference type="InterPro" id="IPR037118">
    <property type="entry name" value="Val-tRNA_synth_C_sf"/>
</dbReference>
<dbReference type="Proteomes" id="UP001056035">
    <property type="component" value="Chromosome"/>
</dbReference>
<dbReference type="PANTHER" id="PTHR11946">
    <property type="entry name" value="VALYL-TRNA SYNTHETASES"/>
    <property type="match status" value="1"/>
</dbReference>
<evidence type="ECO:0000256" key="8">
    <source>
        <dbReference type="ARBA" id="ARBA00047552"/>
    </source>
</evidence>
<dbReference type="CDD" id="cd00817">
    <property type="entry name" value="ValRS_core"/>
    <property type="match status" value="1"/>
</dbReference>
<dbReference type="InterPro" id="IPR001412">
    <property type="entry name" value="aa-tRNA-synth_I_CS"/>
</dbReference>
<evidence type="ECO:0000256" key="4">
    <source>
        <dbReference type="ARBA" id="ARBA00022840"/>
    </source>
</evidence>
<comment type="catalytic activity">
    <reaction evidence="8 9">
        <text>tRNA(Val) + L-valine + ATP = L-valyl-tRNA(Val) + AMP + diphosphate</text>
        <dbReference type="Rhea" id="RHEA:10704"/>
        <dbReference type="Rhea" id="RHEA-COMP:9672"/>
        <dbReference type="Rhea" id="RHEA-COMP:9708"/>
        <dbReference type="ChEBI" id="CHEBI:30616"/>
        <dbReference type="ChEBI" id="CHEBI:33019"/>
        <dbReference type="ChEBI" id="CHEBI:57762"/>
        <dbReference type="ChEBI" id="CHEBI:78442"/>
        <dbReference type="ChEBI" id="CHEBI:78537"/>
        <dbReference type="ChEBI" id="CHEBI:456215"/>
        <dbReference type="EC" id="6.1.1.9"/>
    </reaction>
</comment>
<feature type="domain" description="Methionyl/Valyl/Leucyl/Isoleucyl-tRNA synthetase anticodon-binding" evidence="11">
    <location>
        <begin position="629"/>
        <end position="765"/>
    </location>
</feature>
<keyword evidence="3 9" id="KW-0547">Nucleotide-binding</keyword>
<dbReference type="Pfam" id="PF08264">
    <property type="entry name" value="Anticodon_1"/>
    <property type="match status" value="1"/>
</dbReference>
<keyword evidence="5 9" id="KW-0648">Protein biosynthesis</keyword>
<evidence type="ECO:0000313" key="14">
    <source>
        <dbReference type="Proteomes" id="UP001056035"/>
    </source>
</evidence>
<dbReference type="GO" id="GO:0004832">
    <property type="term" value="F:valine-tRNA ligase activity"/>
    <property type="evidence" value="ECO:0007669"/>
    <property type="project" value="UniProtKB-EC"/>
</dbReference>
<dbReference type="NCBIfam" id="NF004349">
    <property type="entry name" value="PRK05729.1"/>
    <property type="match status" value="1"/>
</dbReference>
<evidence type="ECO:0000256" key="7">
    <source>
        <dbReference type="ARBA" id="ARBA00023146"/>
    </source>
</evidence>
<keyword evidence="7 9" id="KW-0030">Aminoacyl-tRNA synthetase</keyword>
<evidence type="ECO:0000313" key="13">
    <source>
        <dbReference type="EMBL" id="UTI62367.1"/>
    </source>
</evidence>
<feature type="binding site" evidence="9">
    <location>
        <position position="526"/>
    </location>
    <ligand>
        <name>ATP</name>
        <dbReference type="ChEBI" id="CHEBI:30616"/>
    </ligand>
</feature>
<evidence type="ECO:0000256" key="5">
    <source>
        <dbReference type="ARBA" id="ARBA00022917"/>
    </source>
</evidence>
<dbReference type="RefSeq" id="WP_254569105.1">
    <property type="nucleotide sequence ID" value="NZ_CP098502.1"/>
</dbReference>
<evidence type="ECO:0000259" key="12">
    <source>
        <dbReference type="Pfam" id="PF10458"/>
    </source>
</evidence>
<comment type="domain">
    <text evidence="9">The C-terminal coiled-coil domain is crucial for aminoacylation activity.</text>
</comment>
<reference evidence="13 14" key="1">
    <citation type="submission" date="2022-06" db="EMBL/GenBank/DDBJ databases">
        <title>Paraconexibacter antarcticus.</title>
        <authorList>
            <person name="Kim C.S."/>
        </authorList>
    </citation>
    <scope>NUCLEOTIDE SEQUENCE [LARGE SCALE GENOMIC DNA]</scope>
    <source>
        <strain evidence="13 14">02-257</strain>
    </source>
</reference>
<evidence type="ECO:0000259" key="10">
    <source>
        <dbReference type="Pfam" id="PF00133"/>
    </source>
</evidence>
<dbReference type="InterPro" id="IPR002303">
    <property type="entry name" value="Valyl-tRNA_ligase"/>
</dbReference>
<comment type="function">
    <text evidence="9">Catalyzes the attachment of valine to tRNA(Val). As ValRS can inadvertently accommodate and process structurally similar amino acids such as threonine, to avoid such errors, it has a 'posttransfer' editing activity that hydrolyzes mischarged Thr-tRNA(Val) in a tRNA-dependent manner.</text>
</comment>
<dbReference type="SUPFAM" id="SSF46589">
    <property type="entry name" value="tRNA-binding arm"/>
    <property type="match status" value="1"/>
</dbReference>
<comment type="subunit">
    <text evidence="9">Monomer.</text>
</comment>
<dbReference type="SUPFAM" id="SSF50677">
    <property type="entry name" value="ValRS/IleRS/LeuRS editing domain"/>
    <property type="match status" value="1"/>
</dbReference>
<dbReference type="InterPro" id="IPR014729">
    <property type="entry name" value="Rossmann-like_a/b/a_fold"/>
</dbReference>
<dbReference type="InterPro" id="IPR002300">
    <property type="entry name" value="aa-tRNA-synth_Ia"/>
</dbReference>
<evidence type="ECO:0000259" key="11">
    <source>
        <dbReference type="Pfam" id="PF08264"/>
    </source>
</evidence>
<dbReference type="Gene3D" id="2.170.220.10">
    <property type="match status" value="1"/>
</dbReference>
<organism evidence="13 14">
    <name type="scientific">Paraconexibacter antarcticus</name>
    <dbReference type="NCBI Taxonomy" id="2949664"/>
    <lineage>
        <taxon>Bacteria</taxon>
        <taxon>Bacillati</taxon>
        <taxon>Actinomycetota</taxon>
        <taxon>Thermoleophilia</taxon>
        <taxon>Solirubrobacterales</taxon>
        <taxon>Paraconexibacteraceae</taxon>
        <taxon>Paraconexibacter</taxon>
    </lineage>
</organism>
<dbReference type="SUPFAM" id="SSF52374">
    <property type="entry name" value="Nucleotidylyl transferase"/>
    <property type="match status" value="1"/>
</dbReference>
<comment type="similarity">
    <text evidence="9">Belongs to the class-I aminoacyl-tRNA synthetase family. ValS type 1 subfamily.</text>
</comment>
<evidence type="ECO:0000256" key="1">
    <source>
        <dbReference type="ARBA" id="ARBA00022490"/>
    </source>
</evidence>
<feature type="coiled-coil region" evidence="9">
    <location>
        <begin position="825"/>
        <end position="880"/>
    </location>
</feature>
<dbReference type="EC" id="6.1.1.9" evidence="9"/>
<dbReference type="InterPro" id="IPR010978">
    <property type="entry name" value="tRNA-bd_arm"/>
</dbReference>
<keyword evidence="14" id="KW-1185">Reference proteome</keyword>
<proteinExistence type="inferred from homology"/>
<evidence type="ECO:0000256" key="3">
    <source>
        <dbReference type="ARBA" id="ARBA00022741"/>
    </source>
</evidence>
<name>A0ABY5DNH7_9ACTN</name>
<dbReference type="Gene3D" id="1.10.730.10">
    <property type="entry name" value="Isoleucyl-tRNA Synthetase, Domain 1"/>
    <property type="match status" value="1"/>
</dbReference>
<dbReference type="PROSITE" id="PS00178">
    <property type="entry name" value="AA_TRNA_LIGASE_I"/>
    <property type="match status" value="1"/>
</dbReference>
<feature type="domain" description="Aminoacyl-tRNA synthetase class Ia" evidence="10">
    <location>
        <begin position="439"/>
        <end position="581"/>
    </location>
</feature>
<protein>
    <recommendedName>
        <fullName evidence="9">Valine--tRNA ligase</fullName>
        <ecNumber evidence="9">6.1.1.9</ecNumber>
    </recommendedName>
    <alternativeName>
        <fullName evidence="9">Valyl-tRNA synthetase</fullName>
        <shortName evidence="9">ValRS</shortName>
    </alternativeName>
</protein>
<evidence type="ECO:0000256" key="9">
    <source>
        <dbReference type="HAMAP-Rule" id="MF_02004"/>
    </source>
</evidence>
<feature type="short sequence motif" description="'HIGH' region" evidence="9">
    <location>
        <begin position="47"/>
        <end position="57"/>
    </location>
</feature>
<dbReference type="HAMAP" id="MF_02004">
    <property type="entry name" value="Val_tRNA_synth_type1"/>
    <property type="match status" value="1"/>
</dbReference>
<feature type="domain" description="Aminoacyl-tRNA synthetase class Ia" evidence="10">
    <location>
        <begin position="21"/>
        <end position="421"/>
    </location>
</feature>
<keyword evidence="6 9" id="KW-0175">Coiled coil</keyword>
<accession>A0ABY5DNH7</accession>
<dbReference type="Pfam" id="PF10458">
    <property type="entry name" value="Val_tRNA-synt_C"/>
    <property type="match status" value="1"/>
</dbReference>
<dbReference type="Gene3D" id="1.10.287.380">
    <property type="entry name" value="Valyl-tRNA synthetase, C-terminal domain"/>
    <property type="match status" value="1"/>
</dbReference>
<sequence length="886" mass="96851">MSLQDRSRFEPAEVEPRITAAWLGSGLVHPPAEGTAAENFSMAIPPPNVTGALHMGHALNGSIQDTLARWHRMHGRRTRWILGTDHAGIATQTQVEKLLKSEGSGREEIGREAFTERVWEWRAQYGGTIVEQFKRLGATCDFEAERFTLDEGYVEAVLTVFVRLYEKGLIYRDNYMVNWDPGSRSAISDLEVEEREVTDTLFAIAYPLTDGSGEVVVATVRPETMLADTAVAVNPDDERYTHLIGKSVTLPLVGRELPIIADEYVKTDFGTGCLKITPGHDPNDFEIGRRHGLDELSVIGEDGCMLPEAGEAYAGLSAADAQRKVVEDLRALGALRAEDPYTHTVPFSHRSGSRIEPLVSLQWFMRMDELAAPARQVVADGRVRIHPESQRRRYDEWLANIRPWCISRQLWWGHQIPVWYRGTPPTQETYVGMTAPEGDGWTRDPDVLDTWFSSALWPFATLGWPRETPELQAFYPTDVMSTGRDILFLWVARMVMMGLEFTGEVPFTDVYNHSVIQAPDGRRMSKSLGTGIDPLALIDGGPRPPVFAKRPGDDPGEFPAYGADAVRFGLLAMSSTQDVRFNEEKIAQGRALGNKLFNATRFALLKVEGIDAAVLSGGPGAEAARAPEDRWILSRLQAIKAEAAQRIGEFDFSKLSLALYDFVYGELCDWYLELIKAREVDADLAATLLHVLRETIALVHPVMPFVTEDLWAELPGHDGGLLAEASLPAADAALRDDAAEAQVSALIEAVTTVRSWRGDAGVAAGAILDARLTGDGYGETTALLARLARLDLDQPADAAGAATIVIPGGTVEILASGAFDPSEAAAKTEAQIADLQKEIARARGKLGNDGFVAKAPAAVVDAERAKLERLEAEVATLRAQLPEGAA</sequence>
<dbReference type="Pfam" id="PF00133">
    <property type="entry name" value="tRNA-synt_1"/>
    <property type="match status" value="2"/>
</dbReference>
<dbReference type="PANTHER" id="PTHR11946:SF93">
    <property type="entry name" value="VALINE--TRNA LIGASE, CHLOROPLASTIC_MITOCHONDRIAL 2"/>
    <property type="match status" value="1"/>
</dbReference>
<keyword evidence="2 9" id="KW-0436">Ligase</keyword>
<dbReference type="NCBIfam" id="TIGR00422">
    <property type="entry name" value="valS"/>
    <property type="match status" value="1"/>
</dbReference>
<feature type="domain" description="Valyl-tRNA synthetase tRNA-binding arm" evidence="12">
    <location>
        <begin position="825"/>
        <end position="881"/>
    </location>
</feature>
<comment type="caution">
    <text evidence="9">Lacks conserved residue(s) required for the propagation of feature annotation.</text>
</comment>
<dbReference type="EMBL" id="CP098502">
    <property type="protein sequence ID" value="UTI62367.1"/>
    <property type="molecule type" value="Genomic_DNA"/>
</dbReference>
<evidence type="ECO:0000256" key="2">
    <source>
        <dbReference type="ARBA" id="ARBA00022598"/>
    </source>
</evidence>
<dbReference type="InterPro" id="IPR013155">
    <property type="entry name" value="M/V/L/I-tRNA-synth_anticd-bd"/>
</dbReference>
<comment type="subcellular location">
    <subcellularLocation>
        <location evidence="9">Cytoplasm</location>
    </subcellularLocation>
</comment>
<dbReference type="Gene3D" id="3.90.740.10">
    <property type="entry name" value="Valyl/Leucyl/Isoleucyl-tRNA synthetase, editing domain"/>
    <property type="match status" value="1"/>
</dbReference>
<dbReference type="CDD" id="cd07962">
    <property type="entry name" value="Anticodon_Ia_Val"/>
    <property type="match status" value="1"/>
</dbReference>
<evidence type="ECO:0000256" key="6">
    <source>
        <dbReference type="ARBA" id="ARBA00023054"/>
    </source>
</evidence>
<comment type="domain">
    <text evidence="9">ValRS has two distinct active sites: one for aminoacylation and one for editing. The misactivated threonine is translocated from the active site to the editing site.</text>
</comment>
<dbReference type="InterPro" id="IPR019499">
    <property type="entry name" value="Val-tRNA_synth_tRNA-bd"/>
</dbReference>
<dbReference type="Gene3D" id="3.40.50.620">
    <property type="entry name" value="HUPs"/>
    <property type="match status" value="2"/>
</dbReference>
<keyword evidence="1 9" id="KW-0963">Cytoplasm</keyword>
<keyword evidence="4 9" id="KW-0067">ATP-binding</keyword>
<dbReference type="PRINTS" id="PR00986">
    <property type="entry name" value="TRNASYNTHVAL"/>
</dbReference>
<dbReference type="SUPFAM" id="SSF47323">
    <property type="entry name" value="Anticodon-binding domain of a subclass of class I aminoacyl-tRNA synthetases"/>
    <property type="match status" value="1"/>
</dbReference>
<dbReference type="InterPro" id="IPR009080">
    <property type="entry name" value="tRNAsynth_Ia_anticodon-bd"/>
</dbReference>
<gene>
    <name evidence="9" type="primary">valS</name>
    <name evidence="13" type="ORF">NBH00_13450</name>
</gene>
<dbReference type="InterPro" id="IPR033705">
    <property type="entry name" value="Anticodon_Ia_Val"/>
</dbReference>